<dbReference type="PANTHER" id="PTHR30576:SF10">
    <property type="entry name" value="SLL5057 PROTEIN"/>
    <property type="match status" value="1"/>
</dbReference>
<dbReference type="Pfam" id="PF02397">
    <property type="entry name" value="Bac_transf"/>
    <property type="match status" value="1"/>
</dbReference>
<evidence type="ECO:0000313" key="4">
    <source>
        <dbReference type="EMBL" id="AZG17197.1"/>
    </source>
</evidence>
<protein>
    <recommendedName>
        <fullName evidence="3">Bacterial sugar transferase domain-containing protein</fullName>
    </recommendedName>
</protein>
<reference evidence="5" key="1">
    <citation type="submission" date="2018-11" db="EMBL/GenBank/DDBJ databases">
        <title>FDA dAtabase for Regulatory Grade micrObial Sequences (FDA-ARGOS): Supporting development and validation of Infectious Disease Dx tests.</title>
        <authorList>
            <person name="Goldberg B."/>
            <person name="Campos J."/>
            <person name="Tallon L."/>
            <person name="Sadzewicz L."/>
            <person name="Zhao X."/>
            <person name="Vavikolanu K."/>
            <person name="Mehta A."/>
            <person name="Aluvathingal J."/>
            <person name="Nadendla S."/>
            <person name="Geyer C."/>
            <person name="Nandy P."/>
            <person name="Yan Y."/>
            <person name="Sichtig H."/>
        </authorList>
    </citation>
    <scope>NUCLEOTIDE SEQUENCE [LARGE SCALE GENOMIC DNA]</scope>
    <source>
        <strain evidence="5">FDAARGOS_614</strain>
        <plasmid evidence="5">unnamed2</plasmid>
    </source>
</reference>
<dbReference type="RefSeq" id="WP_124686926.1">
    <property type="nucleotide sequence ID" value="NZ_CP033971.1"/>
</dbReference>
<gene>
    <name evidence="4" type="ORF">EHF44_27415</name>
</gene>
<evidence type="ECO:0000313" key="5">
    <source>
        <dbReference type="Proteomes" id="UP000270411"/>
    </source>
</evidence>
<name>A0A3G8H9E8_9BURK</name>
<keyword evidence="4" id="KW-0614">Plasmid</keyword>
<dbReference type="OrthoDB" id="9899488at2"/>
<geneLocation type="plasmid" evidence="4">
    <name>unnamed2</name>
</geneLocation>
<keyword evidence="2" id="KW-1133">Transmembrane helix</keyword>
<dbReference type="KEGG" id="cpau:EHF44_27415"/>
<evidence type="ECO:0000256" key="2">
    <source>
        <dbReference type="SAM" id="Phobius"/>
    </source>
</evidence>
<dbReference type="AlphaFoldDB" id="A0A3G8H9E8"/>
<comment type="similarity">
    <text evidence="1">Belongs to the bacterial sugar transferase family.</text>
</comment>
<dbReference type="Proteomes" id="UP000270411">
    <property type="component" value="Plasmid unnamed2"/>
</dbReference>
<keyword evidence="2" id="KW-0812">Transmembrane</keyword>
<evidence type="ECO:0000259" key="3">
    <source>
        <dbReference type="Pfam" id="PF02397"/>
    </source>
</evidence>
<dbReference type="InterPro" id="IPR003362">
    <property type="entry name" value="Bact_transf"/>
</dbReference>
<organism evidence="4 5">
    <name type="scientific">Cupriavidus pauculus</name>
    <dbReference type="NCBI Taxonomy" id="82633"/>
    <lineage>
        <taxon>Bacteria</taxon>
        <taxon>Pseudomonadati</taxon>
        <taxon>Pseudomonadota</taxon>
        <taxon>Betaproteobacteria</taxon>
        <taxon>Burkholderiales</taxon>
        <taxon>Burkholderiaceae</taxon>
        <taxon>Cupriavidus</taxon>
    </lineage>
</organism>
<accession>A0A3G8H9E8</accession>
<dbReference type="PANTHER" id="PTHR30576">
    <property type="entry name" value="COLANIC BIOSYNTHESIS UDP-GLUCOSE LIPID CARRIER TRANSFERASE"/>
    <property type="match status" value="1"/>
</dbReference>
<sequence>MSETLTSILVFLVGLAFAELKDWLPWLARKVVSHAGRRLSPEMRERMEEEWLAELEQIPGKLSPLLFAVMLCRAAKKMRQDALPISPEEWLTRRFDVIFAVAVLIGVFPLLLILWLLVRRQSVEGGLIGRSAYGQGGKPVRLYSFALPVDTTGRLTPLGKFLYRTQFHMLPRYINVANGSLALFGPRPQWPVAKHDRTGADELSVRPGLVPFEADGVRLCTGPSLRERCIGLGRVAWRGWNKPL</sequence>
<feature type="domain" description="Bacterial sugar transferase" evidence="3">
    <location>
        <begin position="93"/>
        <end position="210"/>
    </location>
</feature>
<dbReference type="EMBL" id="CP033971">
    <property type="protein sequence ID" value="AZG17197.1"/>
    <property type="molecule type" value="Genomic_DNA"/>
</dbReference>
<feature type="transmembrane region" description="Helical" evidence="2">
    <location>
        <begin position="97"/>
        <end position="118"/>
    </location>
</feature>
<evidence type="ECO:0000256" key="1">
    <source>
        <dbReference type="ARBA" id="ARBA00006464"/>
    </source>
</evidence>
<keyword evidence="2" id="KW-0472">Membrane</keyword>
<dbReference type="GO" id="GO:0016780">
    <property type="term" value="F:phosphotransferase activity, for other substituted phosphate groups"/>
    <property type="evidence" value="ECO:0007669"/>
    <property type="project" value="TreeGrafter"/>
</dbReference>
<proteinExistence type="inferred from homology"/>